<feature type="signal peptide" evidence="2">
    <location>
        <begin position="1"/>
        <end position="19"/>
    </location>
</feature>
<reference evidence="3 4" key="1">
    <citation type="submission" date="2018-05" db="EMBL/GenBank/DDBJ databases">
        <title>Genomic Encyclopedia of Type Strains, Phase IV (KMG-IV): sequencing the most valuable type-strain genomes for metagenomic binning, comparative biology and taxonomic classification.</title>
        <authorList>
            <person name="Goeker M."/>
        </authorList>
    </citation>
    <scope>NUCLEOTIDE SEQUENCE [LARGE SCALE GENOMIC DNA]</scope>
    <source>
        <strain evidence="3 4">DSM 22440</strain>
    </source>
</reference>
<dbReference type="EMBL" id="QJJR01000007">
    <property type="protein sequence ID" value="PXW90945.1"/>
    <property type="molecule type" value="Genomic_DNA"/>
</dbReference>
<keyword evidence="4" id="KW-1185">Reference proteome</keyword>
<evidence type="ECO:0008006" key="5">
    <source>
        <dbReference type="Google" id="ProtNLM"/>
    </source>
</evidence>
<feature type="compositionally biased region" description="Acidic residues" evidence="1">
    <location>
        <begin position="29"/>
        <end position="63"/>
    </location>
</feature>
<feature type="region of interest" description="Disordered" evidence="1">
    <location>
        <begin position="21"/>
        <end position="63"/>
    </location>
</feature>
<evidence type="ECO:0000313" key="3">
    <source>
        <dbReference type="EMBL" id="PXW90945.1"/>
    </source>
</evidence>
<accession>A0A2V3WFE7</accession>
<evidence type="ECO:0000256" key="1">
    <source>
        <dbReference type="SAM" id="MobiDB-lite"/>
    </source>
</evidence>
<dbReference type="RefSeq" id="WP_110251506.1">
    <property type="nucleotide sequence ID" value="NZ_QJJR01000007.1"/>
</dbReference>
<keyword evidence="2" id="KW-0732">Signal</keyword>
<evidence type="ECO:0000256" key="2">
    <source>
        <dbReference type="SAM" id="SignalP"/>
    </source>
</evidence>
<sequence length="309" mass="34551">MKRILWLLFISLFIIGACSQDDSNGEPATSDEETEDQQGDEEPSETDEDEGTDEEEPAVDTTEVDVNELLVVSYGFSDNDEFLRYELMPVEGELTEEERLLETLRLSDPTVSQSFQYLESVTIEAGTATLQFEVSDPFLSLASTEHLLLDQMLHQVARHYQIEQYVLMEGETRGLDYGQVGFVEEIDVELEPYAGVFLMTDQALIDDVEMPVFRMISGFVETEDNQSFDEAVMFSADQVAPTGYASILNGMTLQDVSVSNEEAVLTVEGQAEDEAAFHEGLALMAMVYDLAAVTIEYPDQMAETKLMIK</sequence>
<dbReference type="AlphaFoldDB" id="A0A2V3WFE7"/>
<evidence type="ECO:0000313" key="4">
    <source>
        <dbReference type="Proteomes" id="UP000247922"/>
    </source>
</evidence>
<name>A0A2V3WFE7_9BACI</name>
<dbReference type="PROSITE" id="PS51257">
    <property type="entry name" value="PROKAR_LIPOPROTEIN"/>
    <property type="match status" value="1"/>
</dbReference>
<organism evidence="3 4">
    <name type="scientific">Streptohalobacillus salinus</name>
    <dbReference type="NCBI Taxonomy" id="621096"/>
    <lineage>
        <taxon>Bacteria</taxon>
        <taxon>Bacillati</taxon>
        <taxon>Bacillota</taxon>
        <taxon>Bacilli</taxon>
        <taxon>Bacillales</taxon>
        <taxon>Bacillaceae</taxon>
        <taxon>Streptohalobacillus</taxon>
    </lineage>
</organism>
<gene>
    <name evidence="3" type="ORF">DES38_10777</name>
</gene>
<dbReference type="OrthoDB" id="2974585at2"/>
<dbReference type="Proteomes" id="UP000247922">
    <property type="component" value="Unassembled WGS sequence"/>
</dbReference>
<comment type="caution">
    <text evidence="3">The sequence shown here is derived from an EMBL/GenBank/DDBJ whole genome shotgun (WGS) entry which is preliminary data.</text>
</comment>
<proteinExistence type="predicted"/>
<protein>
    <recommendedName>
        <fullName evidence="5">Sporulation and spore germination protein</fullName>
    </recommendedName>
</protein>
<feature type="chain" id="PRO_5039651668" description="Sporulation and spore germination protein" evidence="2">
    <location>
        <begin position="20"/>
        <end position="309"/>
    </location>
</feature>